<organism evidence="1 2">
    <name type="scientific">Xanthomonas citri pv. citri</name>
    <dbReference type="NCBI Taxonomy" id="611301"/>
    <lineage>
        <taxon>Bacteria</taxon>
        <taxon>Pseudomonadati</taxon>
        <taxon>Pseudomonadota</taxon>
        <taxon>Gammaproteobacteria</taxon>
        <taxon>Lysobacterales</taxon>
        <taxon>Lysobacteraceae</taxon>
        <taxon>Xanthomonas</taxon>
    </lineage>
</organism>
<protein>
    <recommendedName>
        <fullName evidence="3">Apea-like HEPN domain-containing protein</fullName>
    </recommendedName>
</protein>
<comment type="caution">
    <text evidence="1">The sequence shown here is derived from an EMBL/GenBank/DDBJ whole genome shotgun (WGS) entry which is preliminary data.</text>
</comment>
<dbReference type="EMBL" id="JAABFR010000345">
    <property type="protein sequence ID" value="MBD4335748.1"/>
    <property type="molecule type" value="Genomic_DNA"/>
</dbReference>
<proteinExistence type="predicted"/>
<gene>
    <name evidence="1" type="ORF">GUH15_06675</name>
</gene>
<sequence length="624" mass="69350">MWLPEFPATLFDPTVNRDSLFVVQVWHELLLPTSPDSFQCRTLDLSLLLEDLLHVASVAALDARWQAHLEMLATELELLMQHEERLLQGDRKLKYSLERVLSSCRRANNQEASLRQSIEIAISSFGDAPRRFAKDAEALASRPKIPKSALVSRLSTLATQVQYRGCRDESIEAIGEDLLQLAPSKVIDRLVAPLLSHKQEWTCFLAVSGKLGDIASTIGAASLRLREGPDINGIKQEAAPWLKLYSKQTHVVVSVVAASATVAARLAAGTLSALMDVHNLYRNSPTFQVHDKILVKRPGPEAQIIRIAPSVHFGLLPRSKHRYLARDRVKSLGSRLEGRLSSALECHRLAVAAQDPRAAIIDLWTALETLSGPAGPAAIGERVAKKIAPLVSWRRIDRVVTYFALEIHSFRQFIGLPIDKALFPTSTENKFAIDEVLAALCGPENNPKILALLAMAGDSSPILRHRLYEAWKELHDPESTARRLEQSKLRIEWQIYRIYRARNLLVHRGEQSHLNWRLLQNAQFYVSITLGRVLHDLSLHRDWSIDTSLEGHLQHFKFLSEGLRSFATALTHGHLLGEKSRDRDRVLWPAQTEALTATGLVAPGLAVQSAAVSLPTPAVASGPA</sequence>
<evidence type="ECO:0000313" key="1">
    <source>
        <dbReference type="EMBL" id="MBD4335748.1"/>
    </source>
</evidence>
<evidence type="ECO:0000313" key="2">
    <source>
        <dbReference type="Proteomes" id="UP000653002"/>
    </source>
</evidence>
<dbReference type="AlphaFoldDB" id="A0A8I0GZU2"/>
<evidence type="ECO:0008006" key="3">
    <source>
        <dbReference type="Google" id="ProtNLM"/>
    </source>
</evidence>
<dbReference type="Proteomes" id="UP000653002">
    <property type="component" value="Unassembled WGS sequence"/>
</dbReference>
<accession>A0A8I0GZU2</accession>
<name>A0A8I0GZU2_XANCI</name>
<dbReference type="RefSeq" id="WP_125459519.1">
    <property type="nucleotide sequence ID" value="NZ_CAVLHM010000064.1"/>
</dbReference>
<reference evidence="1" key="1">
    <citation type="submission" date="2020-01" db="EMBL/GenBank/DDBJ databases">
        <authorList>
            <person name="Richard D."/>
        </authorList>
    </citation>
    <scope>NUCLEOTIDE SEQUENCE</scope>
    <source>
        <strain evidence="1">JP541</strain>
    </source>
</reference>
<dbReference type="GeneID" id="66913546"/>